<dbReference type="PROSITE" id="PS51099">
    <property type="entry name" value="PTS_EIIB_TYPE_2"/>
    <property type="match status" value="1"/>
</dbReference>
<dbReference type="InterPro" id="IPR036095">
    <property type="entry name" value="PTS_EIIB-like_sf"/>
</dbReference>
<dbReference type="InterPro" id="IPR006327">
    <property type="entry name" value="PTS_IIC_fruc"/>
</dbReference>
<evidence type="ECO:0000256" key="9">
    <source>
        <dbReference type="ARBA" id="ARBA00022692"/>
    </source>
</evidence>
<keyword evidence="7" id="KW-0808">Transferase</keyword>
<feature type="transmembrane region" description="Helical" evidence="12">
    <location>
        <begin position="367"/>
        <end position="392"/>
    </location>
</feature>
<evidence type="ECO:0000313" key="16">
    <source>
        <dbReference type="EMBL" id="SEN74965.1"/>
    </source>
</evidence>
<dbReference type="NCBIfam" id="TIGR00829">
    <property type="entry name" value="FRU"/>
    <property type="match status" value="1"/>
</dbReference>
<dbReference type="GO" id="GO:0009401">
    <property type="term" value="P:phosphoenolpyruvate-dependent sugar phosphotransferase system"/>
    <property type="evidence" value="ECO:0007669"/>
    <property type="project" value="UniProtKB-KW"/>
</dbReference>
<accession>A0A1H8J3G2</accession>
<evidence type="ECO:0000256" key="5">
    <source>
        <dbReference type="ARBA" id="ARBA00022553"/>
    </source>
</evidence>
<dbReference type="InterPro" id="IPR002178">
    <property type="entry name" value="PTS_EIIA_type-2_dom"/>
</dbReference>
<keyword evidence="10 12" id="KW-1133">Transmembrane helix</keyword>
<organism evidence="16 17">
    <name type="scientific">Lihuaxuella thermophila</name>
    <dbReference type="NCBI Taxonomy" id="1173111"/>
    <lineage>
        <taxon>Bacteria</taxon>
        <taxon>Bacillati</taxon>
        <taxon>Bacillota</taxon>
        <taxon>Bacilli</taxon>
        <taxon>Bacillales</taxon>
        <taxon>Thermoactinomycetaceae</taxon>
        <taxon>Lihuaxuella</taxon>
    </lineage>
</organism>
<dbReference type="InterPro" id="IPR004715">
    <property type="entry name" value="PTS_IIA_fruc"/>
</dbReference>
<dbReference type="PROSITE" id="PS51104">
    <property type="entry name" value="PTS_EIIC_TYPE_2"/>
    <property type="match status" value="1"/>
</dbReference>
<evidence type="ECO:0000256" key="8">
    <source>
        <dbReference type="ARBA" id="ARBA00022683"/>
    </source>
</evidence>
<feature type="transmembrane region" description="Helical" evidence="12">
    <location>
        <begin position="299"/>
        <end position="317"/>
    </location>
</feature>
<feature type="domain" description="PTS EIIC type-2" evidence="15">
    <location>
        <begin position="288"/>
        <end position="615"/>
    </location>
</feature>
<keyword evidence="4" id="KW-1003">Cell membrane</keyword>
<feature type="transmembrane region" description="Helical" evidence="12">
    <location>
        <begin position="492"/>
        <end position="513"/>
    </location>
</feature>
<feature type="transmembrane region" description="Helical" evidence="12">
    <location>
        <begin position="412"/>
        <end position="432"/>
    </location>
</feature>
<evidence type="ECO:0000259" key="15">
    <source>
        <dbReference type="PROSITE" id="PS51104"/>
    </source>
</evidence>
<evidence type="ECO:0000256" key="12">
    <source>
        <dbReference type="SAM" id="Phobius"/>
    </source>
</evidence>
<dbReference type="Pfam" id="PF00359">
    <property type="entry name" value="PTS_EIIA_2"/>
    <property type="match status" value="1"/>
</dbReference>
<dbReference type="Gene3D" id="3.40.930.10">
    <property type="entry name" value="Mannitol-specific EII, Chain A"/>
    <property type="match status" value="1"/>
</dbReference>
<dbReference type="FunFam" id="3.40.930.10:FF:000009">
    <property type="entry name" value="PTS system, fructose specific IIABC component"/>
    <property type="match status" value="1"/>
</dbReference>
<dbReference type="FunFam" id="3.40.50.2300:FF:000014">
    <property type="entry name" value="PTS system fructose-like transporter subunit IIB"/>
    <property type="match status" value="1"/>
</dbReference>
<dbReference type="InterPro" id="IPR003353">
    <property type="entry name" value="PTS_IIB_fruc"/>
</dbReference>
<dbReference type="GO" id="GO:0005351">
    <property type="term" value="F:carbohydrate:proton symporter activity"/>
    <property type="evidence" value="ECO:0007669"/>
    <property type="project" value="InterPro"/>
</dbReference>
<dbReference type="GO" id="GO:0090563">
    <property type="term" value="F:protein-phosphocysteine-sugar phosphotransferase activity"/>
    <property type="evidence" value="ECO:0007669"/>
    <property type="project" value="TreeGrafter"/>
</dbReference>
<gene>
    <name evidence="16" type="ORF">SAMN05444955_12120</name>
</gene>
<protein>
    <submittedName>
        <fullName evidence="16">PTS system, fructose-specific IIC component</fullName>
    </submittedName>
</protein>
<dbReference type="PANTHER" id="PTHR30505:SF28">
    <property type="entry name" value="PTS SYSTEM 2-O-ALPHA-MANNOSYL-D-GLYCERATE-SPECIFIC EIIABC COMPONENT"/>
    <property type="match status" value="1"/>
</dbReference>
<dbReference type="CDD" id="cd00211">
    <property type="entry name" value="PTS_IIA_fru"/>
    <property type="match status" value="1"/>
</dbReference>
<keyword evidence="5" id="KW-0597">Phosphoprotein</keyword>
<keyword evidence="9 12" id="KW-0812">Transmembrane</keyword>
<evidence type="ECO:0000256" key="7">
    <source>
        <dbReference type="ARBA" id="ARBA00022679"/>
    </source>
</evidence>
<evidence type="ECO:0000256" key="1">
    <source>
        <dbReference type="ARBA" id="ARBA00004429"/>
    </source>
</evidence>
<evidence type="ECO:0000256" key="11">
    <source>
        <dbReference type="ARBA" id="ARBA00023136"/>
    </source>
</evidence>
<dbReference type="InterPro" id="IPR003501">
    <property type="entry name" value="PTS_EIIB_2/3"/>
</dbReference>
<keyword evidence="8" id="KW-0598">Phosphotransferase system</keyword>
<keyword evidence="11 12" id="KW-0472">Membrane</keyword>
<keyword evidence="3" id="KW-0813">Transport</keyword>
<evidence type="ECO:0000259" key="13">
    <source>
        <dbReference type="PROSITE" id="PS51094"/>
    </source>
</evidence>
<dbReference type="GO" id="GO:0022877">
    <property type="term" value="F:protein-N(PI)-phosphohistidine-fructose phosphotransferase system transporter activity"/>
    <property type="evidence" value="ECO:0007669"/>
    <property type="project" value="InterPro"/>
</dbReference>
<name>A0A1H8J3G2_9BACL</name>
<dbReference type="Gene3D" id="3.40.50.2300">
    <property type="match status" value="1"/>
</dbReference>
<dbReference type="InterPro" id="IPR013014">
    <property type="entry name" value="PTS_EIIC_2"/>
</dbReference>
<dbReference type="PROSITE" id="PS00372">
    <property type="entry name" value="PTS_EIIA_TYPE_2_HIS"/>
    <property type="match status" value="1"/>
</dbReference>
<dbReference type="Pfam" id="PF02302">
    <property type="entry name" value="PTS_IIB"/>
    <property type="match status" value="1"/>
</dbReference>
<dbReference type="GO" id="GO:0005886">
    <property type="term" value="C:plasma membrane"/>
    <property type="evidence" value="ECO:0007669"/>
    <property type="project" value="UniProtKB-SubCell"/>
</dbReference>
<evidence type="ECO:0000256" key="2">
    <source>
        <dbReference type="ARBA" id="ARBA00004496"/>
    </source>
</evidence>
<evidence type="ECO:0000256" key="4">
    <source>
        <dbReference type="ARBA" id="ARBA00022475"/>
    </source>
</evidence>
<sequence length="615" mass="64460">MKITELLQKDTVIMNLQSTSKDSVMDELIDKLDAAGRLSNRDEFKEAILKREAQGSTGIGEGIAIPHAKTKAVKTPAICFGKSDEGIEFDSLDGKPAHLFFMIAAPEGANETHLETLSRLSAMLMDNHFREQLSRAKTADEVIALVDAKENEGDEQTDQRKEAGHEKLILAVTACPTGIAHTYMAADALTAKAKEMGVPIKVETNGSTGVKNALTREEIERATAIIVAADKQVDMDRFHGKRVIQVPVSEGIRKPAELIERALKQEAPVYERTGEITKADTGEKRLGFYKHLMNGVSNMLPFVVGGGILIALAFAFGGIDAKGPIAETLMKIGGGDGAFHFLVPILAGFIASSIADRPGFAPGVVGGYLAATAGAGFLGGLIAGFLAGYIVVGLKRVLAVLPHQLEGIKPVLLYPVLGTLITGVLMITVINGPAGALNKAMTAWLNDLSGSNALILGLILGGMMAVDMGGPVNKAAFTFGIAAIEAGNFAPHAAVMAGGMVPPLGIALATTFFKSKFTDAERKSGLTNYVMGASFITEGAIPFAAADPIRVLAGCITGSAVAGALAMMFGITLPAPHGGIFVIPLVNKPLLYVLAILIGSAVTAVMLGIWKKRVK</sequence>
<evidence type="ECO:0000259" key="14">
    <source>
        <dbReference type="PROSITE" id="PS51099"/>
    </source>
</evidence>
<keyword evidence="17" id="KW-1185">Reference proteome</keyword>
<dbReference type="CDD" id="cd05569">
    <property type="entry name" value="PTS_IIB_fructose"/>
    <property type="match status" value="1"/>
</dbReference>
<dbReference type="PROSITE" id="PS51094">
    <property type="entry name" value="PTS_EIIA_TYPE_2"/>
    <property type="match status" value="1"/>
</dbReference>
<dbReference type="AlphaFoldDB" id="A0A1H8J3G2"/>
<dbReference type="EMBL" id="FOCQ01000021">
    <property type="protein sequence ID" value="SEN74965.1"/>
    <property type="molecule type" value="Genomic_DNA"/>
</dbReference>
<dbReference type="InterPro" id="IPR016152">
    <property type="entry name" value="PTrfase/Anion_transptr"/>
</dbReference>
<feature type="transmembrane region" description="Helical" evidence="12">
    <location>
        <begin position="337"/>
        <end position="355"/>
    </location>
</feature>
<dbReference type="NCBIfam" id="TIGR01427">
    <property type="entry name" value="PTS_IIC_fructo"/>
    <property type="match status" value="1"/>
</dbReference>
<proteinExistence type="predicted"/>
<feature type="domain" description="PTS EIIB type-2" evidence="14">
    <location>
        <begin position="169"/>
        <end position="264"/>
    </location>
</feature>
<dbReference type="STRING" id="1173111.SAMN05444955_12120"/>
<reference evidence="16 17" key="1">
    <citation type="submission" date="2016-10" db="EMBL/GenBank/DDBJ databases">
        <authorList>
            <person name="de Groot N.N."/>
        </authorList>
    </citation>
    <scope>NUCLEOTIDE SEQUENCE [LARGE SCALE GENOMIC DNA]</scope>
    <source>
        <strain evidence="16 17">DSM 46701</strain>
    </source>
</reference>
<evidence type="ECO:0000256" key="3">
    <source>
        <dbReference type="ARBA" id="ARBA00022448"/>
    </source>
</evidence>
<evidence type="ECO:0000256" key="6">
    <source>
        <dbReference type="ARBA" id="ARBA00022597"/>
    </source>
</evidence>
<dbReference type="InterPro" id="IPR013011">
    <property type="entry name" value="PTS_EIIB_2"/>
</dbReference>
<feature type="domain" description="PTS EIIA type-2" evidence="13">
    <location>
        <begin position="5"/>
        <end position="149"/>
    </location>
</feature>
<keyword evidence="6" id="KW-0762">Sugar transport</keyword>
<dbReference type="InterPro" id="IPR050864">
    <property type="entry name" value="Bacterial_PTS_Sugar_Transport"/>
</dbReference>
<feature type="transmembrane region" description="Helical" evidence="12">
    <location>
        <begin position="551"/>
        <end position="571"/>
    </location>
</feature>
<evidence type="ECO:0000313" key="17">
    <source>
        <dbReference type="Proteomes" id="UP000199695"/>
    </source>
</evidence>
<dbReference type="SUPFAM" id="SSF52794">
    <property type="entry name" value="PTS system IIB component-like"/>
    <property type="match status" value="1"/>
</dbReference>
<feature type="transmembrane region" description="Helical" evidence="12">
    <location>
        <begin position="591"/>
        <end position="610"/>
    </location>
</feature>
<dbReference type="NCBIfam" id="TIGR00848">
    <property type="entry name" value="fruA"/>
    <property type="match status" value="1"/>
</dbReference>
<feature type="transmembrane region" description="Helical" evidence="12">
    <location>
        <begin position="453"/>
        <end position="472"/>
    </location>
</feature>
<dbReference type="PANTHER" id="PTHR30505">
    <property type="entry name" value="FRUCTOSE-LIKE PERMEASE"/>
    <property type="match status" value="1"/>
</dbReference>
<dbReference type="GO" id="GO:0005737">
    <property type="term" value="C:cytoplasm"/>
    <property type="evidence" value="ECO:0007669"/>
    <property type="project" value="UniProtKB-SubCell"/>
</dbReference>
<dbReference type="Proteomes" id="UP000199695">
    <property type="component" value="Unassembled WGS sequence"/>
</dbReference>
<dbReference type="SUPFAM" id="SSF55804">
    <property type="entry name" value="Phoshotransferase/anion transport protein"/>
    <property type="match status" value="1"/>
</dbReference>
<evidence type="ECO:0000256" key="10">
    <source>
        <dbReference type="ARBA" id="ARBA00022989"/>
    </source>
</evidence>
<comment type="subcellular location">
    <subcellularLocation>
        <location evidence="1">Cell inner membrane</location>
        <topology evidence="1">Multi-pass membrane protein</topology>
    </subcellularLocation>
    <subcellularLocation>
        <location evidence="2">Cytoplasm</location>
    </subcellularLocation>
</comment>
<dbReference type="OrthoDB" id="9782569at2"/>
<dbReference type="RefSeq" id="WP_089972921.1">
    <property type="nucleotide sequence ID" value="NZ_FOCQ01000021.1"/>
</dbReference>